<dbReference type="Proteomes" id="UP000288216">
    <property type="component" value="Unassembled WGS sequence"/>
</dbReference>
<dbReference type="GO" id="GO:0045295">
    <property type="term" value="F:gamma-catenin binding"/>
    <property type="evidence" value="ECO:0007669"/>
    <property type="project" value="TreeGrafter"/>
</dbReference>
<keyword evidence="3" id="KW-1185">Reference proteome</keyword>
<dbReference type="InterPro" id="IPR026818">
    <property type="entry name" value="Apc_fam"/>
</dbReference>
<reference evidence="2 3" key="1">
    <citation type="journal article" date="2018" name="Nat. Ecol. Evol.">
        <title>Shark genomes provide insights into elasmobranch evolution and the origin of vertebrates.</title>
        <authorList>
            <person name="Hara Y"/>
            <person name="Yamaguchi K"/>
            <person name="Onimaru K"/>
            <person name="Kadota M"/>
            <person name="Koyanagi M"/>
            <person name="Keeley SD"/>
            <person name="Tatsumi K"/>
            <person name="Tanaka K"/>
            <person name="Motone F"/>
            <person name="Kageyama Y"/>
            <person name="Nozu R"/>
            <person name="Adachi N"/>
            <person name="Nishimura O"/>
            <person name="Nakagawa R"/>
            <person name="Tanegashima C"/>
            <person name="Kiyatake I"/>
            <person name="Matsumoto R"/>
            <person name="Murakumo K"/>
            <person name="Nishida K"/>
            <person name="Terakita A"/>
            <person name="Kuratani S"/>
            <person name="Sato K"/>
            <person name="Hyodo S Kuraku.S."/>
        </authorList>
    </citation>
    <scope>NUCLEOTIDE SEQUENCE [LARGE SCALE GENOMIC DNA]</scope>
</reference>
<dbReference type="STRING" id="75743.A0A401Q2G3"/>
<evidence type="ECO:0000313" key="3">
    <source>
        <dbReference type="Proteomes" id="UP000288216"/>
    </source>
</evidence>
<organism evidence="2 3">
    <name type="scientific">Scyliorhinus torazame</name>
    <name type="common">Cloudy catshark</name>
    <name type="synonym">Catulus torazame</name>
    <dbReference type="NCBI Taxonomy" id="75743"/>
    <lineage>
        <taxon>Eukaryota</taxon>
        <taxon>Metazoa</taxon>
        <taxon>Chordata</taxon>
        <taxon>Craniata</taxon>
        <taxon>Vertebrata</taxon>
        <taxon>Chondrichthyes</taxon>
        <taxon>Elasmobranchii</taxon>
        <taxon>Galeomorphii</taxon>
        <taxon>Galeoidea</taxon>
        <taxon>Carcharhiniformes</taxon>
        <taxon>Scyliorhinidae</taxon>
        <taxon>Scyliorhinus</taxon>
    </lineage>
</organism>
<dbReference type="GO" id="GO:0005881">
    <property type="term" value="C:cytoplasmic microtubule"/>
    <property type="evidence" value="ECO:0007669"/>
    <property type="project" value="TreeGrafter"/>
</dbReference>
<dbReference type="OrthoDB" id="5918429at2759"/>
<feature type="signal peptide" evidence="1">
    <location>
        <begin position="1"/>
        <end position="18"/>
    </location>
</feature>
<accession>A0A401Q2G3</accession>
<dbReference type="GO" id="GO:0001708">
    <property type="term" value="P:cell fate specification"/>
    <property type="evidence" value="ECO:0007669"/>
    <property type="project" value="TreeGrafter"/>
</dbReference>
<dbReference type="GO" id="GO:0008013">
    <property type="term" value="F:beta-catenin binding"/>
    <property type="evidence" value="ECO:0007669"/>
    <property type="project" value="InterPro"/>
</dbReference>
<dbReference type="GO" id="GO:0007399">
    <property type="term" value="P:nervous system development"/>
    <property type="evidence" value="ECO:0007669"/>
    <property type="project" value="TreeGrafter"/>
</dbReference>
<dbReference type="GO" id="GO:0016342">
    <property type="term" value="C:catenin complex"/>
    <property type="evidence" value="ECO:0007669"/>
    <property type="project" value="TreeGrafter"/>
</dbReference>
<name>A0A401Q2G3_SCYTO</name>
<dbReference type="GO" id="GO:0007389">
    <property type="term" value="P:pattern specification process"/>
    <property type="evidence" value="ECO:0007669"/>
    <property type="project" value="TreeGrafter"/>
</dbReference>
<sequence>MITAILIVLHFVLQEVLKQLQGSIEDEALASAGQVGLLEQIKELNLECANSLAVKLSPKMSLHSYGSREGSMSGRSGECSPVPIGSVPRRGLVNGSRESTGYLEELEKERIYLVGTIFLCFFWCAPQRCLLFYTPQRTRVSYLA</sequence>
<feature type="chain" id="PRO_5019549843" evidence="1">
    <location>
        <begin position="19"/>
        <end position="144"/>
    </location>
</feature>
<proteinExistence type="predicted"/>
<dbReference type="GO" id="GO:0008017">
    <property type="term" value="F:microtubule binding"/>
    <property type="evidence" value="ECO:0007669"/>
    <property type="project" value="TreeGrafter"/>
</dbReference>
<dbReference type="PANTHER" id="PTHR12607:SF11">
    <property type="entry name" value="ADENOMATOUS POLYPOSIS COLI PROTEIN"/>
    <property type="match status" value="1"/>
</dbReference>
<comment type="caution">
    <text evidence="2">The sequence shown here is derived from an EMBL/GenBank/DDBJ whole genome shotgun (WGS) entry which is preliminary data.</text>
</comment>
<dbReference type="PANTHER" id="PTHR12607">
    <property type="entry name" value="ADENOMATOUS POLYPOSIS COLI PROTEIN FAMILY"/>
    <property type="match status" value="1"/>
</dbReference>
<protein>
    <submittedName>
        <fullName evidence="2">Uncharacterized protein</fullName>
    </submittedName>
</protein>
<dbReference type="GO" id="GO:0016477">
    <property type="term" value="P:cell migration"/>
    <property type="evidence" value="ECO:0007669"/>
    <property type="project" value="TreeGrafter"/>
</dbReference>
<evidence type="ECO:0000313" key="2">
    <source>
        <dbReference type="EMBL" id="GCB79534.1"/>
    </source>
</evidence>
<dbReference type="AlphaFoldDB" id="A0A401Q2G3"/>
<dbReference type="GO" id="GO:0030877">
    <property type="term" value="C:beta-catenin destruction complex"/>
    <property type="evidence" value="ECO:0007669"/>
    <property type="project" value="TreeGrafter"/>
</dbReference>
<dbReference type="GO" id="GO:0007026">
    <property type="term" value="P:negative regulation of microtubule depolymerization"/>
    <property type="evidence" value="ECO:0007669"/>
    <property type="project" value="TreeGrafter"/>
</dbReference>
<evidence type="ECO:0000256" key="1">
    <source>
        <dbReference type="SAM" id="SignalP"/>
    </source>
</evidence>
<dbReference type="EMBL" id="BFAA01012020">
    <property type="protein sequence ID" value="GCB79534.1"/>
    <property type="molecule type" value="Genomic_DNA"/>
</dbReference>
<dbReference type="GO" id="GO:0090090">
    <property type="term" value="P:negative regulation of canonical Wnt signaling pathway"/>
    <property type="evidence" value="ECO:0007669"/>
    <property type="project" value="TreeGrafter"/>
</dbReference>
<keyword evidence="1" id="KW-0732">Signal</keyword>
<gene>
    <name evidence="2" type="ORF">scyTo_0017904</name>
</gene>